<evidence type="ECO:0000313" key="3">
    <source>
        <dbReference type="Proteomes" id="UP001060919"/>
    </source>
</evidence>
<keyword evidence="3" id="KW-1185">Reference proteome</keyword>
<dbReference type="InterPro" id="IPR025924">
    <property type="entry name" value="YHYH_dom"/>
</dbReference>
<dbReference type="EMBL" id="AP026867">
    <property type="protein sequence ID" value="BDS14945.1"/>
    <property type="molecule type" value="Genomic_DNA"/>
</dbReference>
<dbReference type="Proteomes" id="UP001060919">
    <property type="component" value="Chromosome"/>
</dbReference>
<protein>
    <submittedName>
        <fullName evidence="2">YHYH protein</fullName>
    </submittedName>
</protein>
<gene>
    <name evidence="2" type="ORF">AsAng_0057270</name>
</gene>
<accession>A0A915YKK9</accession>
<evidence type="ECO:0000313" key="2">
    <source>
        <dbReference type="EMBL" id="BDS14945.1"/>
    </source>
</evidence>
<dbReference type="RefSeq" id="WP_264790141.1">
    <property type="nucleotide sequence ID" value="NZ_AP026867.1"/>
</dbReference>
<dbReference type="AlphaFoldDB" id="A0A915YKK9"/>
<feature type="domain" description="YHYH" evidence="1">
    <location>
        <begin position="92"/>
        <end position="299"/>
    </location>
</feature>
<reference evidence="2" key="1">
    <citation type="submission" date="2022-09" db="EMBL/GenBank/DDBJ databases">
        <title>Aureispira anguillicida sp. nov., isolated from Leptocephalus of Japanese eel Anguilla japonica.</title>
        <authorList>
            <person name="Yuasa K."/>
            <person name="Mekata T."/>
            <person name="Ikunari K."/>
        </authorList>
    </citation>
    <scope>NUCLEOTIDE SEQUENCE</scope>
    <source>
        <strain evidence="2">EL160426</strain>
    </source>
</reference>
<dbReference type="KEGG" id="aup:AsAng_0057270"/>
<organism evidence="2 3">
    <name type="scientific">Aureispira anguillae</name>
    <dbReference type="NCBI Taxonomy" id="2864201"/>
    <lineage>
        <taxon>Bacteria</taxon>
        <taxon>Pseudomonadati</taxon>
        <taxon>Bacteroidota</taxon>
        <taxon>Saprospiria</taxon>
        <taxon>Saprospirales</taxon>
        <taxon>Saprospiraceae</taxon>
        <taxon>Aureispira</taxon>
    </lineage>
</organism>
<proteinExistence type="predicted"/>
<dbReference type="PROSITE" id="PS51257">
    <property type="entry name" value="PROKAR_LIPOPROTEIN"/>
    <property type="match status" value="1"/>
</dbReference>
<sequence>MKNRNPFVLCLFAIIVWTGCREEAKNCQPSHELDRSRGNCTVTLSTSPSYHESTNGNWRTINTNSIPNHQVGVFGKVSGAINPHAIAAQNETYSITTNPTIATSKTMLLSNYGPAYSFGVLMNGVEVDPIAAEPWPHEGVMAPNVNWTWNLEAMNIQIGLDCNNAHVQPQGKYHYHGSPTLYLAALNISTSTMTLVGWAADGFPIYYKYGYSDPQDATSAVVELTSSYQLKTGERPEDGTNGPCGTYNGIYSNDYEYSNGLGLLDECNGRTGVTPEFPNGTYYYVITDDFPSIPRCFVGTPSNDFKI</sequence>
<dbReference type="Pfam" id="PF14240">
    <property type="entry name" value="YHYH"/>
    <property type="match status" value="1"/>
</dbReference>
<evidence type="ECO:0000259" key="1">
    <source>
        <dbReference type="Pfam" id="PF14240"/>
    </source>
</evidence>
<name>A0A915YKK9_9BACT</name>